<sequence>MSKRTATVLLISYVLGMVAATAVAAYCHHDIRLMTAYSEERNLQRQAEEAVIHSRRYQFVQHIQKVSRDSLKNDIIDRIGSRALTVVGIEEVGTSGLQWEITGSLQDYLTLAADIGEAYPTVRVQPLQIAKKEGLLHIRFRTENTAST</sequence>
<evidence type="ECO:0000313" key="3">
    <source>
        <dbReference type="Proteomes" id="UP000707138"/>
    </source>
</evidence>
<keyword evidence="1" id="KW-0732">Signal</keyword>
<name>A0ABS2GEU9_9FIRM</name>
<gene>
    <name evidence="2" type="ORF">H6A01_01345</name>
</gene>
<evidence type="ECO:0000313" key="2">
    <source>
        <dbReference type="EMBL" id="MBM6911973.1"/>
    </source>
</evidence>
<comment type="caution">
    <text evidence="2">The sequence shown here is derived from an EMBL/GenBank/DDBJ whole genome shotgun (WGS) entry which is preliminary data.</text>
</comment>
<dbReference type="Proteomes" id="UP000707138">
    <property type="component" value="Unassembled WGS sequence"/>
</dbReference>
<organism evidence="2 3">
    <name type="scientific">Veillonella magna</name>
    <dbReference type="NCBI Taxonomy" id="464322"/>
    <lineage>
        <taxon>Bacteria</taxon>
        <taxon>Bacillati</taxon>
        <taxon>Bacillota</taxon>
        <taxon>Negativicutes</taxon>
        <taxon>Veillonellales</taxon>
        <taxon>Veillonellaceae</taxon>
        <taxon>Veillonella</taxon>
    </lineage>
</organism>
<reference evidence="2 3" key="1">
    <citation type="journal article" date="2021" name="Sci. Rep.">
        <title>The distribution of antibiotic resistance genes in chicken gut microbiota commensals.</title>
        <authorList>
            <person name="Juricova H."/>
            <person name="Matiasovicova J."/>
            <person name="Kubasova T."/>
            <person name="Cejkova D."/>
            <person name="Rychlik I."/>
        </authorList>
    </citation>
    <scope>NUCLEOTIDE SEQUENCE [LARGE SCALE GENOMIC DNA]</scope>
    <source>
        <strain evidence="2 3">An537</strain>
    </source>
</reference>
<proteinExistence type="predicted"/>
<protein>
    <recommendedName>
        <fullName evidence="4">PilN domain-containing protein</fullName>
    </recommendedName>
</protein>
<evidence type="ECO:0008006" key="4">
    <source>
        <dbReference type="Google" id="ProtNLM"/>
    </source>
</evidence>
<dbReference type="RefSeq" id="WP_205087289.1">
    <property type="nucleotide sequence ID" value="NZ_JACJLA010000002.1"/>
</dbReference>
<dbReference type="EMBL" id="JACJLA010000002">
    <property type="protein sequence ID" value="MBM6911973.1"/>
    <property type="molecule type" value="Genomic_DNA"/>
</dbReference>
<feature type="signal peptide" evidence="1">
    <location>
        <begin position="1"/>
        <end position="24"/>
    </location>
</feature>
<accession>A0ABS2GEU9</accession>
<evidence type="ECO:0000256" key="1">
    <source>
        <dbReference type="SAM" id="SignalP"/>
    </source>
</evidence>
<keyword evidence="3" id="KW-1185">Reference proteome</keyword>
<feature type="chain" id="PRO_5047014863" description="PilN domain-containing protein" evidence="1">
    <location>
        <begin position="25"/>
        <end position="148"/>
    </location>
</feature>